<protein>
    <recommendedName>
        <fullName evidence="2">Orc1-like AAA ATPase domain-containing protein</fullName>
    </recommendedName>
</protein>
<dbReference type="PANTHER" id="PTHR47691">
    <property type="entry name" value="REGULATOR-RELATED"/>
    <property type="match status" value="1"/>
</dbReference>
<sequence>MAVSPPVPPDPGTARDARSFVHLLVRLRSWAGQPSLRRLQHLGGTRRTARGDAVDALPPSTVSSALRRAELPRLEFVSAFTAACLRAGGVPADDVRPAVDRWRREWRRLATAPRDDGPGAADAAAAHHQQMLPDVADFTGRTEQLETLQELLPAPGSTVTGICTVQGMPGVGKTRLVVHAAHRMLRTGAFADAALFVDLHGFSPDHPPARPETVLADLLRMLGVPADRVPAGVQARAALYRERLHGQDALLVLDDAADERQVAPLLPNSPSCLVLVTSRRRLAIDGAYPLPLDVFGADDAVDLLSRVAGPARVAADPGAARRVVEVCGRLPIAIALVARRLQARPAWTMTDLARRLADDDRRLGQLAAGSRAVRTAFDLSYRSLPAARARMLRLLSVHPGHDVTAASAAALADTDPDAAEQLLEALLDEHLVLQDRPGRYHCHDLVRAYAGERCRAEDGDRDRHDARLRVLTWYLHTTDAANRTLYPLGRHLDTAVPRHPRTFTTHRHALAYFEAEHDNLVDAVRIAVEHGLATIAWQLPAAMWGHFHLRKHWADQIAMYRSALAAAEGAGDRQGQASTLTTLAIAHTDLHRYDEAVECCERAVRLRHALGDRAGEAISRSVLGIAHTAQGRPGQALDDHLRAVAAYRRLGDLRGQALAQNSLADTHRRLGHHRQALWYLIDALAVQVAIDDRHSRRLTLATLGDVHAELGRHDQAVTYYRQALEICRELGDTWTAAGVLDRLSGALHAVGREVAARRTRREERSLRDEFDHGRALVGRSDLGASPSAEP</sequence>
<dbReference type="InterPro" id="IPR011990">
    <property type="entry name" value="TPR-like_helical_dom_sf"/>
</dbReference>
<dbReference type="PRINTS" id="PR00364">
    <property type="entry name" value="DISEASERSIST"/>
</dbReference>
<dbReference type="Pfam" id="PF13424">
    <property type="entry name" value="TPR_12"/>
    <property type="match status" value="2"/>
</dbReference>
<dbReference type="GO" id="GO:0043531">
    <property type="term" value="F:ADP binding"/>
    <property type="evidence" value="ECO:0007669"/>
    <property type="project" value="InterPro"/>
</dbReference>
<dbReference type="InterPro" id="IPR041664">
    <property type="entry name" value="AAA_16"/>
</dbReference>
<dbReference type="SUPFAM" id="SSF48452">
    <property type="entry name" value="TPR-like"/>
    <property type="match status" value="1"/>
</dbReference>
<evidence type="ECO:0000259" key="2">
    <source>
        <dbReference type="Pfam" id="PF13191"/>
    </source>
</evidence>
<dbReference type="PANTHER" id="PTHR47691:SF3">
    <property type="entry name" value="HTH-TYPE TRANSCRIPTIONAL REGULATOR RV0890C-RELATED"/>
    <property type="match status" value="1"/>
</dbReference>
<evidence type="ECO:0000313" key="4">
    <source>
        <dbReference type="Proteomes" id="UP000612808"/>
    </source>
</evidence>
<dbReference type="AlphaFoldDB" id="A0A8J3JD19"/>
<dbReference type="Gene3D" id="1.10.10.10">
    <property type="entry name" value="Winged helix-like DNA-binding domain superfamily/Winged helix DNA-binding domain"/>
    <property type="match status" value="1"/>
</dbReference>
<dbReference type="Gene3D" id="1.25.40.10">
    <property type="entry name" value="Tetratricopeptide repeat domain"/>
    <property type="match status" value="1"/>
</dbReference>
<proteinExistence type="predicted"/>
<dbReference type="Proteomes" id="UP000612808">
    <property type="component" value="Unassembled WGS sequence"/>
</dbReference>
<dbReference type="SUPFAM" id="SSF52540">
    <property type="entry name" value="P-loop containing nucleoside triphosphate hydrolases"/>
    <property type="match status" value="1"/>
</dbReference>
<feature type="repeat" description="TPR" evidence="1">
    <location>
        <begin position="697"/>
        <end position="730"/>
    </location>
</feature>
<dbReference type="InterPro" id="IPR027417">
    <property type="entry name" value="P-loop_NTPase"/>
</dbReference>
<dbReference type="Pfam" id="PF13191">
    <property type="entry name" value="AAA_16"/>
    <property type="match status" value="1"/>
</dbReference>
<dbReference type="RefSeq" id="WP_203664886.1">
    <property type="nucleotide sequence ID" value="NZ_BAAAZM010000029.1"/>
</dbReference>
<accession>A0A8J3JD19</accession>
<dbReference type="InterPro" id="IPR019734">
    <property type="entry name" value="TPR_rpt"/>
</dbReference>
<organism evidence="3 4">
    <name type="scientific">Actinocatenispora rupis</name>
    <dbReference type="NCBI Taxonomy" id="519421"/>
    <lineage>
        <taxon>Bacteria</taxon>
        <taxon>Bacillati</taxon>
        <taxon>Actinomycetota</taxon>
        <taxon>Actinomycetes</taxon>
        <taxon>Micromonosporales</taxon>
        <taxon>Micromonosporaceae</taxon>
        <taxon>Actinocatenispora</taxon>
    </lineage>
</organism>
<dbReference type="PROSITE" id="PS50005">
    <property type="entry name" value="TPR"/>
    <property type="match status" value="1"/>
</dbReference>
<evidence type="ECO:0000313" key="3">
    <source>
        <dbReference type="EMBL" id="GID16217.1"/>
    </source>
</evidence>
<evidence type="ECO:0000256" key="1">
    <source>
        <dbReference type="PROSITE-ProRule" id="PRU00339"/>
    </source>
</evidence>
<keyword evidence="1" id="KW-0802">TPR repeat</keyword>
<keyword evidence="4" id="KW-1185">Reference proteome</keyword>
<name>A0A8J3JD19_9ACTN</name>
<feature type="domain" description="Orc1-like AAA ATPase" evidence="2">
    <location>
        <begin position="138"/>
        <end position="256"/>
    </location>
</feature>
<comment type="caution">
    <text evidence="3">The sequence shown here is derived from an EMBL/GenBank/DDBJ whole genome shotgun (WGS) entry which is preliminary data.</text>
</comment>
<dbReference type="EMBL" id="BOMB01000054">
    <property type="protein sequence ID" value="GID16217.1"/>
    <property type="molecule type" value="Genomic_DNA"/>
</dbReference>
<dbReference type="SMART" id="SM00028">
    <property type="entry name" value="TPR"/>
    <property type="match status" value="4"/>
</dbReference>
<dbReference type="Gene3D" id="3.40.50.300">
    <property type="entry name" value="P-loop containing nucleotide triphosphate hydrolases"/>
    <property type="match status" value="1"/>
</dbReference>
<gene>
    <name evidence="3" type="ORF">Aru02nite_71060</name>
</gene>
<dbReference type="InterPro" id="IPR036388">
    <property type="entry name" value="WH-like_DNA-bd_sf"/>
</dbReference>
<reference evidence="3" key="1">
    <citation type="submission" date="2021-01" db="EMBL/GenBank/DDBJ databases">
        <title>Whole genome shotgun sequence of Actinocatenispora rupis NBRC 107355.</title>
        <authorList>
            <person name="Komaki H."/>
            <person name="Tamura T."/>
        </authorList>
    </citation>
    <scope>NUCLEOTIDE SEQUENCE</scope>
    <source>
        <strain evidence="3">NBRC 107355</strain>
    </source>
</reference>